<evidence type="ECO:0000256" key="1">
    <source>
        <dbReference type="ARBA" id="ARBA00010964"/>
    </source>
</evidence>
<dbReference type="InterPro" id="IPR007875">
    <property type="entry name" value="Sprouty"/>
</dbReference>
<dbReference type="CTD" id="20914"/>
<dbReference type="GO" id="GO:0005829">
    <property type="term" value="C:cytosol"/>
    <property type="evidence" value="ECO:0007669"/>
    <property type="project" value="TreeGrafter"/>
</dbReference>
<dbReference type="GO" id="GO:0016020">
    <property type="term" value="C:membrane"/>
    <property type="evidence" value="ECO:0007669"/>
    <property type="project" value="InterPro"/>
</dbReference>
<feature type="compositionally biased region" description="Pro residues" evidence="2">
    <location>
        <begin position="37"/>
        <end position="74"/>
    </location>
</feature>
<feature type="region of interest" description="Disordered" evidence="2">
    <location>
        <begin position="328"/>
        <end position="355"/>
    </location>
</feature>
<organism evidence="3 4">
    <name type="scientific">Frankliniella occidentalis</name>
    <name type="common">Western flower thrips</name>
    <name type="synonym">Euthrips occidentalis</name>
    <dbReference type="NCBI Taxonomy" id="133901"/>
    <lineage>
        <taxon>Eukaryota</taxon>
        <taxon>Metazoa</taxon>
        <taxon>Ecdysozoa</taxon>
        <taxon>Arthropoda</taxon>
        <taxon>Hexapoda</taxon>
        <taxon>Insecta</taxon>
        <taxon>Pterygota</taxon>
        <taxon>Neoptera</taxon>
        <taxon>Paraneoptera</taxon>
        <taxon>Thysanoptera</taxon>
        <taxon>Terebrantia</taxon>
        <taxon>Thripoidea</taxon>
        <taxon>Thripidae</taxon>
        <taxon>Frankliniella</taxon>
    </lineage>
</organism>
<sequence length="355" mass="37314">MAHHGGRTAYPPQGRPLGTPRGTPVGTPLALPRVHRPPPSTPSPPPRPLPPTPGPGAGPPPNPLAAPALPPSPVGAPLAVPPEVEVSLSTPRPDGERRANEYVEAPLHHRVPGGGRGGGVRTSAASCRVKKTSAAASPAGCPPAREPRHHHRTTVTLPVRQQPTTFKKEPPAGAPAPHLHPALLATPTTPMTPSPSIMCPECGRCRCEACREPRPLPSRWLCDDACFCSAETTLDYATCLCCVKGLFYHCGNPGDEGGVWCADDPCSCAGATGGAGARRCARWSCLAVASVALPCLLCYWPLRGLVRATELCYARYCDDGCRCDRRPPRPARTSSPGGQRVPALTTPEKRLLDTD</sequence>
<gene>
    <name evidence="4" type="primary">LOC113209632</name>
</gene>
<evidence type="ECO:0000313" key="4">
    <source>
        <dbReference type="RefSeq" id="XP_052125741.1"/>
    </source>
</evidence>
<reference evidence="4" key="1">
    <citation type="submission" date="2025-08" db="UniProtKB">
        <authorList>
            <consortium name="RefSeq"/>
        </authorList>
    </citation>
    <scope>IDENTIFICATION</scope>
    <source>
        <tissue evidence="4">Whole organism</tissue>
    </source>
</reference>
<dbReference type="Pfam" id="PF05210">
    <property type="entry name" value="Sprouty"/>
    <property type="match status" value="1"/>
</dbReference>
<dbReference type="InterPro" id="IPR051192">
    <property type="entry name" value="Sprouty_domain"/>
</dbReference>
<comment type="similarity">
    <text evidence="1">Belongs to the sprouty family.</text>
</comment>
<dbReference type="GO" id="GO:0040037">
    <property type="term" value="P:negative regulation of fibroblast growth factor receptor signaling pathway"/>
    <property type="evidence" value="ECO:0007669"/>
    <property type="project" value="TreeGrafter"/>
</dbReference>
<dbReference type="GeneID" id="113209632"/>
<feature type="region of interest" description="Disordered" evidence="2">
    <location>
        <begin position="1"/>
        <end position="81"/>
    </location>
</feature>
<proteinExistence type="inferred from homology"/>
<dbReference type="OrthoDB" id="10038884at2759"/>
<dbReference type="RefSeq" id="XP_052125741.1">
    <property type="nucleotide sequence ID" value="XM_052269781.1"/>
</dbReference>
<dbReference type="KEGG" id="foc:113209632"/>
<protein>
    <submittedName>
        <fullName evidence="4">Protein sprouty homolog 4</fullName>
    </submittedName>
</protein>
<accession>A0A9C6U1M6</accession>
<name>A0A9C6U1M6_FRAOC</name>
<dbReference type="AlphaFoldDB" id="A0A9C6U1M6"/>
<dbReference type="PROSITE" id="PS51227">
    <property type="entry name" value="SPR"/>
    <property type="match status" value="1"/>
</dbReference>
<evidence type="ECO:0000313" key="3">
    <source>
        <dbReference type="Proteomes" id="UP000504606"/>
    </source>
</evidence>
<dbReference type="GO" id="GO:0048513">
    <property type="term" value="P:animal organ development"/>
    <property type="evidence" value="ECO:0007669"/>
    <property type="project" value="TreeGrafter"/>
</dbReference>
<keyword evidence="3" id="KW-1185">Reference proteome</keyword>
<dbReference type="Proteomes" id="UP000504606">
    <property type="component" value="Unplaced"/>
</dbReference>
<dbReference type="GO" id="GO:0046580">
    <property type="term" value="P:negative regulation of Ras protein signal transduction"/>
    <property type="evidence" value="ECO:0007669"/>
    <property type="project" value="TreeGrafter"/>
</dbReference>
<dbReference type="PANTHER" id="PTHR12365">
    <property type="entry name" value="SPROUTY"/>
    <property type="match status" value="1"/>
</dbReference>
<dbReference type="PANTHER" id="PTHR12365:SF7">
    <property type="entry name" value="PROTEIN SPROUTY"/>
    <property type="match status" value="1"/>
</dbReference>
<evidence type="ECO:0000256" key="2">
    <source>
        <dbReference type="SAM" id="MobiDB-lite"/>
    </source>
</evidence>